<dbReference type="PANTHER" id="PTHR12981:SF0">
    <property type="entry name" value="ZINC FINGER PROTEIN-LIKE 1"/>
    <property type="match status" value="1"/>
</dbReference>
<accession>A0A5B7DK28</accession>
<dbReference type="InterPro" id="IPR001841">
    <property type="entry name" value="Znf_RING"/>
</dbReference>
<sequence length="347" mass="38159">MGLCKCARKKVTNQFCFEHATNVCEHCMVAEHPRCIIQSYLKWLDNSEYNPVCQVCSALLSSGECVRLVCYDVFHKECLNEWASRLPPNTAPAGYKCPVCSQPVFPAANLVSPVADYLRETLAAYPWARTGLGLPLIEEKKSTGEVDWSTVNGAVVSETDSSPTTHARPPQTHTEPPTHHQESHLRVNTHGASGSGGGGGSSSSNGVRVTAMEDPPITHSQFRDHHHPHHTATASTSSVASTSVARKGSSSDTKVVLSDDLDVDESENKYKRRSAVEWFSRWWRTMNRPASRHHQGLTLGVRRMVVLLLVLGSVTLFVVLSYFSRGASDNDPMLDPFNNPNIHVEGE</sequence>
<evidence type="ECO:0000256" key="7">
    <source>
        <dbReference type="ARBA" id="ARBA00022833"/>
    </source>
</evidence>
<keyword evidence="15" id="KW-1185">Reference proteome</keyword>
<dbReference type="EMBL" id="VSRR010001035">
    <property type="protein sequence ID" value="MPC21952.1"/>
    <property type="molecule type" value="Genomic_DNA"/>
</dbReference>
<feature type="transmembrane region" description="Helical" evidence="11">
    <location>
        <begin position="304"/>
        <end position="323"/>
    </location>
</feature>
<dbReference type="InterPro" id="IPR039043">
    <property type="entry name" value="ZFPL1"/>
</dbReference>
<dbReference type="SUPFAM" id="SSF57850">
    <property type="entry name" value="RING/U-box"/>
    <property type="match status" value="1"/>
</dbReference>
<proteinExistence type="inferred from homology"/>
<dbReference type="Gene3D" id="3.30.40.10">
    <property type="entry name" value="Zinc/RING finger domain, C3HC4 (zinc finger)"/>
    <property type="match status" value="1"/>
</dbReference>
<dbReference type="AlphaFoldDB" id="A0A5B7DK28"/>
<dbReference type="CDD" id="cd16487">
    <property type="entry name" value="mRING-H2-C3DHC3_ZFPL1"/>
    <property type="match status" value="1"/>
</dbReference>
<evidence type="ECO:0000256" key="9">
    <source>
        <dbReference type="ARBA" id="ARBA00023136"/>
    </source>
</evidence>
<name>A0A5B7DK28_PORTR</name>
<dbReference type="OrthoDB" id="1916590at2759"/>
<organism evidence="14 15">
    <name type="scientific">Portunus trituberculatus</name>
    <name type="common">Swimming crab</name>
    <name type="synonym">Neptunus trituberculatus</name>
    <dbReference type="NCBI Taxonomy" id="210409"/>
    <lineage>
        <taxon>Eukaryota</taxon>
        <taxon>Metazoa</taxon>
        <taxon>Ecdysozoa</taxon>
        <taxon>Arthropoda</taxon>
        <taxon>Crustacea</taxon>
        <taxon>Multicrustacea</taxon>
        <taxon>Malacostraca</taxon>
        <taxon>Eumalacostraca</taxon>
        <taxon>Eucarida</taxon>
        <taxon>Decapoda</taxon>
        <taxon>Pleocyemata</taxon>
        <taxon>Brachyura</taxon>
        <taxon>Eubrachyura</taxon>
        <taxon>Portunoidea</taxon>
        <taxon>Portunidae</taxon>
        <taxon>Portuninae</taxon>
        <taxon>Portunus</taxon>
    </lineage>
</organism>
<evidence type="ECO:0000313" key="15">
    <source>
        <dbReference type="Proteomes" id="UP000324222"/>
    </source>
</evidence>
<feature type="compositionally biased region" description="Basic and acidic residues" evidence="12">
    <location>
        <begin position="176"/>
        <end position="185"/>
    </location>
</feature>
<evidence type="ECO:0000259" key="13">
    <source>
        <dbReference type="PROSITE" id="PS50089"/>
    </source>
</evidence>
<dbReference type="InterPro" id="IPR013083">
    <property type="entry name" value="Znf_RING/FYVE/PHD"/>
</dbReference>
<evidence type="ECO:0000256" key="12">
    <source>
        <dbReference type="SAM" id="MobiDB-lite"/>
    </source>
</evidence>
<evidence type="ECO:0000256" key="8">
    <source>
        <dbReference type="ARBA" id="ARBA00022989"/>
    </source>
</evidence>
<dbReference type="Pfam" id="PF25998">
    <property type="entry name" value="U-box_ZFPL1"/>
    <property type="match status" value="1"/>
</dbReference>
<keyword evidence="9 11" id="KW-0472">Membrane</keyword>
<evidence type="ECO:0000313" key="14">
    <source>
        <dbReference type="EMBL" id="MPC21952.1"/>
    </source>
</evidence>
<gene>
    <name evidence="14" type="primary">zfpl1</name>
    <name evidence="14" type="ORF">E2C01_014956</name>
</gene>
<keyword evidence="5 11" id="KW-0479">Metal-binding</keyword>
<feature type="region of interest" description="Disordered" evidence="12">
    <location>
        <begin position="156"/>
        <end position="252"/>
    </location>
</feature>
<dbReference type="GO" id="GO:0016020">
    <property type="term" value="C:membrane"/>
    <property type="evidence" value="ECO:0007669"/>
    <property type="project" value="UniProtKB-SubCell"/>
</dbReference>
<evidence type="ECO:0000256" key="10">
    <source>
        <dbReference type="PROSITE-ProRule" id="PRU00175"/>
    </source>
</evidence>
<evidence type="ECO:0000256" key="5">
    <source>
        <dbReference type="ARBA" id="ARBA00022723"/>
    </source>
</evidence>
<evidence type="ECO:0000256" key="6">
    <source>
        <dbReference type="ARBA" id="ARBA00022771"/>
    </source>
</evidence>
<feature type="domain" description="RING-type" evidence="13">
    <location>
        <begin position="53"/>
        <end position="101"/>
    </location>
</feature>
<keyword evidence="7 11" id="KW-0862">Zinc</keyword>
<keyword evidence="8 11" id="KW-1133">Transmembrane helix</keyword>
<reference evidence="14 15" key="1">
    <citation type="submission" date="2019-05" db="EMBL/GenBank/DDBJ databases">
        <title>Another draft genome of Portunus trituberculatus and its Hox gene families provides insights of decapod evolution.</title>
        <authorList>
            <person name="Jeong J.-H."/>
            <person name="Song I."/>
            <person name="Kim S."/>
            <person name="Choi T."/>
            <person name="Kim D."/>
            <person name="Ryu S."/>
            <person name="Kim W."/>
        </authorList>
    </citation>
    <scope>NUCLEOTIDE SEQUENCE [LARGE SCALE GENOMIC DNA]</scope>
    <source>
        <tissue evidence="14">Muscle</tissue>
    </source>
</reference>
<dbReference type="GO" id="GO:0008270">
    <property type="term" value="F:zinc ion binding"/>
    <property type="evidence" value="ECO:0007669"/>
    <property type="project" value="UniProtKB-UniRule"/>
</dbReference>
<dbReference type="GO" id="GO:0005794">
    <property type="term" value="C:Golgi apparatus"/>
    <property type="evidence" value="ECO:0007669"/>
    <property type="project" value="TreeGrafter"/>
</dbReference>
<comment type="subcellular location">
    <subcellularLocation>
        <location evidence="1 11">Membrane</location>
        <topology evidence="1 11">Single-pass membrane protein</topology>
    </subcellularLocation>
</comment>
<dbReference type="Proteomes" id="UP000324222">
    <property type="component" value="Unassembled WGS sequence"/>
</dbReference>
<keyword evidence="4 11" id="KW-0812">Transmembrane</keyword>
<evidence type="ECO:0000256" key="4">
    <source>
        <dbReference type="ARBA" id="ARBA00022692"/>
    </source>
</evidence>
<dbReference type="PANTHER" id="PTHR12981">
    <property type="entry name" value="ZINC FINGER PROTEIN-LIKE 1"/>
    <property type="match status" value="1"/>
</dbReference>
<evidence type="ECO:0000256" key="2">
    <source>
        <dbReference type="ARBA" id="ARBA00005561"/>
    </source>
</evidence>
<comment type="similarity">
    <text evidence="2 11">Belongs to the ZFPL1 family.</text>
</comment>
<evidence type="ECO:0000256" key="1">
    <source>
        <dbReference type="ARBA" id="ARBA00004167"/>
    </source>
</evidence>
<keyword evidence="6 10" id="KW-0863">Zinc-finger</keyword>
<dbReference type="PROSITE" id="PS50089">
    <property type="entry name" value="ZF_RING_2"/>
    <property type="match status" value="1"/>
</dbReference>
<dbReference type="InterPro" id="IPR058731">
    <property type="entry name" value="Znf-B_box_ZFPL1-like"/>
</dbReference>
<comment type="caution">
    <text evidence="14">The sequence shown here is derived from an EMBL/GenBank/DDBJ whole genome shotgun (WGS) entry which is preliminary data.</text>
</comment>
<dbReference type="InterPro" id="IPR058730">
    <property type="entry name" value="U-box_ZFPL1-like"/>
</dbReference>
<protein>
    <recommendedName>
        <fullName evidence="3 11">Zinc finger protein-like 1 homolog</fullName>
    </recommendedName>
</protein>
<feature type="compositionally biased region" description="Low complexity" evidence="12">
    <location>
        <begin position="231"/>
        <end position="252"/>
    </location>
</feature>
<dbReference type="Pfam" id="PF25993">
    <property type="entry name" value="zf-B_box_ZFPL1"/>
    <property type="match status" value="1"/>
</dbReference>
<evidence type="ECO:0000256" key="3">
    <source>
        <dbReference type="ARBA" id="ARBA00013701"/>
    </source>
</evidence>
<evidence type="ECO:0000256" key="11">
    <source>
        <dbReference type="RuleBase" id="RU369078"/>
    </source>
</evidence>